<dbReference type="EC" id="2.7.13.3" evidence="2"/>
<keyword evidence="3" id="KW-0597">Phosphoprotein</keyword>
<dbReference type="Gene3D" id="3.30.565.10">
    <property type="entry name" value="Histidine kinase-like ATPase, C-terminal domain"/>
    <property type="match status" value="1"/>
</dbReference>
<dbReference type="AlphaFoldDB" id="A0A2M8W6J1"/>
<protein>
    <recommendedName>
        <fullName evidence="2">histidine kinase</fullName>
        <ecNumber evidence="2">2.7.13.3</ecNumber>
    </recommendedName>
</protein>
<dbReference type="RefSeq" id="WP_100350597.1">
    <property type="nucleotide sequence ID" value="NZ_PGTZ01000010.1"/>
</dbReference>
<evidence type="ECO:0000256" key="3">
    <source>
        <dbReference type="ARBA" id="ARBA00022553"/>
    </source>
</evidence>
<keyword evidence="14" id="KW-1185">Reference proteome</keyword>
<evidence type="ECO:0000256" key="4">
    <source>
        <dbReference type="ARBA" id="ARBA00022679"/>
    </source>
</evidence>
<proteinExistence type="predicted"/>
<feature type="transmembrane region" description="Helical" evidence="11">
    <location>
        <begin position="122"/>
        <end position="143"/>
    </location>
</feature>
<evidence type="ECO:0000256" key="9">
    <source>
        <dbReference type="SAM" id="Coils"/>
    </source>
</evidence>
<dbReference type="Gene3D" id="1.20.5.1930">
    <property type="match status" value="1"/>
</dbReference>
<evidence type="ECO:0000256" key="8">
    <source>
        <dbReference type="ARBA" id="ARBA00023012"/>
    </source>
</evidence>
<dbReference type="Proteomes" id="UP000231586">
    <property type="component" value="Unassembled WGS sequence"/>
</dbReference>
<dbReference type="InterPro" id="IPR036890">
    <property type="entry name" value="HATPase_C_sf"/>
</dbReference>
<sequence>MDGLLPWWRSRSVLFRDACLAVVLAAVALAAVPHDGWPAWLTVLGALSLVARRTRPEVVLAVTGGLLGIAVVGTVGVVLTLPALVAVLTVVRRSSPWLGLAAAGVEAAWVCAATVLHDAPGAGTLALLVAALFALAVAAALAVRVRDDAVRVTRDAVAWSDVARDATAARADAEERLRAARALHDAAREHAAVVTVQADVAEQLVTAHPEHARAALDQVQTAGRAVVQELAALSLLLPQDPESAEGTPGPVHLRALLDEARAAGLTVTTTSTGEPYPLSPEADLAATHVVQEALANAHRHGGGSAHVRLAYTPGSLVVEVTNPLADDTTAADAAARRDHTDEGGLAGLRARVDALGGTFDAGPGDGSTRGRFVVRAALPTPDARDDAADDAAHDAPEHIALQPPG</sequence>
<feature type="compositionally biased region" description="Basic and acidic residues" evidence="10">
    <location>
        <begin position="382"/>
        <end position="397"/>
    </location>
</feature>
<evidence type="ECO:0000256" key="2">
    <source>
        <dbReference type="ARBA" id="ARBA00012438"/>
    </source>
</evidence>
<keyword evidence="4" id="KW-0808">Transferase</keyword>
<dbReference type="InterPro" id="IPR050482">
    <property type="entry name" value="Sensor_HK_TwoCompSys"/>
</dbReference>
<comment type="caution">
    <text evidence="13">The sequence shown here is derived from an EMBL/GenBank/DDBJ whole genome shotgun (WGS) entry which is preliminary data.</text>
</comment>
<reference evidence="13 14" key="1">
    <citation type="submission" date="2017-11" db="EMBL/GenBank/DDBJ databases">
        <title>Genomic Encyclopedia of Archaeal and Bacterial Type Strains, Phase II (KMG-II): From Individual Species to Whole Genera.</title>
        <authorList>
            <person name="Goeker M."/>
        </authorList>
    </citation>
    <scope>NUCLEOTIDE SEQUENCE [LARGE SCALE GENOMIC DNA]</scope>
    <source>
        <strain evidence="13 14">DSM 22413</strain>
    </source>
</reference>
<keyword evidence="11" id="KW-0472">Membrane</keyword>
<dbReference type="CDD" id="cd16917">
    <property type="entry name" value="HATPase_UhpB-NarQ-NarX-like"/>
    <property type="match status" value="1"/>
</dbReference>
<keyword evidence="7" id="KW-0067">ATP-binding</keyword>
<dbReference type="EMBL" id="PGTZ01000010">
    <property type="protein sequence ID" value="PJI86550.1"/>
    <property type="molecule type" value="Genomic_DNA"/>
</dbReference>
<dbReference type="PANTHER" id="PTHR24421">
    <property type="entry name" value="NITRATE/NITRITE SENSOR PROTEIN NARX-RELATED"/>
    <property type="match status" value="1"/>
</dbReference>
<dbReference type="SUPFAM" id="SSF55874">
    <property type="entry name" value="ATPase domain of HSP90 chaperone/DNA topoisomerase II/histidine kinase"/>
    <property type="match status" value="1"/>
</dbReference>
<dbReference type="GO" id="GO:0016020">
    <property type="term" value="C:membrane"/>
    <property type="evidence" value="ECO:0007669"/>
    <property type="project" value="InterPro"/>
</dbReference>
<evidence type="ECO:0000313" key="14">
    <source>
        <dbReference type="Proteomes" id="UP000231586"/>
    </source>
</evidence>
<dbReference type="Pfam" id="PF07730">
    <property type="entry name" value="HisKA_3"/>
    <property type="match status" value="1"/>
</dbReference>
<evidence type="ECO:0000256" key="7">
    <source>
        <dbReference type="ARBA" id="ARBA00022840"/>
    </source>
</evidence>
<dbReference type="PANTHER" id="PTHR24421:SF10">
    <property type="entry name" value="NITRATE_NITRITE SENSOR PROTEIN NARQ"/>
    <property type="match status" value="1"/>
</dbReference>
<accession>A0A2M8W6J1</accession>
<name>A0A2M8W6J1_9MICO</name>
<comment type="catalytic activity">
    <reaction evidence="1">
        <text>ATP + protein L-histidine = ADP + protein N-phospho-L-histidine.</text>
        <dbReference type="EC" id="2.7.13.3"/>
    </reaction>
</comment>
<evidence type="ECO:0000256" key="10">
    <source>
        <dbReference type="SAM" id="MobiDB-lite"/>
    </source>
</evidence>
<feature type="transmembrane region" description="Helical" evidence="11">
    <location>
        <begin position="58"/>
        <end position="85"/>
    </location>
</feature>
<feature type="coiled-coil region" evidence="9">
    <location>
        <begin position="163"/>
        <end position="190"/>
    </location>
</feature>
<dbReference type="InterPro" id="IPR011712">
    <property type="entry name" value="Sig_transdc_His_kin_sub3_dim/P"/>
</dbReference>
<dbReference type="GO" id="GO:0046983">
    <property type="term" value="F:protein dimerization activity"/>
    <property type="evidence" value="ECO:0007669"/>
    <property type="project" value="InterPro"/>
</dbReference>
<organism evidence="13 14">
    <name type="scientific">Luteimicrobium subarcticum</name>
    <dbReference type="NCBI Taxonomy" id="620910"/>
    <lineage>
        <taxon>Bacteria</taxon>
        <taxon>Bacillati</taxon>
        <taxon>Actinomycetota</taxon>
        <taxon>Actinomycetes</taxon>
        <taxon>Micrococcales</taxon>
        <taxon>Luteimicrobium</taxon>
    </lineage>
</organism>
<dbReference type="GO" id="GO:0005524">
    <property type="term" value="F:ATP binding"/>
    <property type="evidence" value="ECO:0007669"/>
    <property type="project" value="UniProtKB-KW"/>
</dbReference>
<evidence type="ECO:0000256" key="1">
    <source>
        <dbReference type="ARBA" id="ARBA00000085"/>
    </source>
</evidence>
<keyword evidence="5" id="KW-0547">Nucleotide-binding</keyword>
<keyword evidence="11" id="KW-0812">Transmembrane</keyword>
<evidence type="ECO:0000256" key="11">
    <source>
        <dbReference type="SAM" id="Phobius"/>
    </source>
</evidence>
<dbReference type="OrthoDB" id="227596at2"/>
<feature type="domain" description="Signal transduction histidine kinase subgroup 3 dimerisation and phosphoacceptor" evidence="12">
    <location>
        <begin position="175"/>
        <end position="233"/>
    </location>
</feature>
<keyword evidence="9" id="KW-0175">Coiled coil</keyword>
<evidence type="ECO:0000256" key="5">
    <source>
        <dbReference type="ARBA" id="ARBA00022741"/>
    </source>
</evidence>
<gene>
    <name evidence="13" type="ORF">CLV34_2468</name>
</gene>
<keyword evidence="11" id="KW-1133">Transmembrane helix</keyword>
<keyword evidence="6 13" id="KW-0418">Kinase</keyword>
<evidence type="ECO:0000313" key="13">
    <source>
        <dbReference type="EMBL" id="PJI86550.1"/>
    </source>
</evidence>
<feature type="transmembrane region" description="Helical" evidence="11">
    <location>
        <begin position="97"/>
        <end position="116"/>
    </location>
</feature>
<feature type="region of interest" description="Disordered" evidence="10">
    <location>
        <begin position="379"/>
        <end position="405"/>
    </location>
</feature>
<evidence type="ECO:0000256" key="6">
    <source>
        <dbReference type="ARBA" id="ARBA00022777"/>
    </source>
</evidence>
<dbReference type="GO" id="GO:0000155">
    <property type="term" value="F:phosphorelay sensor kinase activity"/>
    <property type="evidence" value="ECO:0007669"/>
    <property type="project" value="InterPro"/>
</dbReference>
<evidence type="ECO:0000259" key="12">
    <source>
        <dbReference type="Pfam" id="PF07730"/>
    </source>
</evidence>
<keyword evidence="8" id="KW-0902">Two-component regulatory system</keyword>